<dbReference type="GO" id="GO:0005886">
    <property type="term" value="C:plasma membrane"/>
    <property type="evidence" value="ECO:0007669"/>
    <property type="project" value="TreeGrafter"/>
</dbReference>
<keyword evidence="1" id="KW-1133">Transmembrane helix</keyword>
<dbReference type="PANTHER" id="PTHR34989">
    <property type="entry name" value="PROTEIN HDED"/>
    <property type="match status" value="1"/>
</dbReference>
<reference evidence="2" key="1">
    <citation type="submission" date="2020-10" db="EMBL/GenBank/DDBJ databases">
        <authorList>
            <person name="Gilroy R."/>
        </authorList>
    </citation>
    <scope>NUCLEOTIDE SEQUENCE</scope>
    <source>
        <strain evidence="2">CHK147-3167</strain>
    </source>
</reference>
<protein>
    <submittedName>
        <fullName evidence="2">DUF308 domain-containing protein</fullName>
    </submittedName>
</protein>
<feature type="transmembrane region" description="Helical" evidence="1">
    <location>
        <begin position="61"/>
        <end position="82"/>
    </location>
</feature>
<dbReference type="PANTHER" id="PTHR34989:SF1">
    <property type="entry name" value="PROTEIN HDED"/>
    <property type="match status" value="1"/>
</dbReference>
<gene>
    <name evidence="2" type="ORF">IAB27_02560</name>
</gene>
<sequence>MLKKMRNTLTAMSVLYLLLGIIMLIFPAQVSDFICYLVGLMFIFLGVSAVVMYVKEDMKTAFTGFTLVFGILFGAFGVYIVLNPKLLASFIPLVVGIFLLVDSVSKLSVAFDLRKSEYKDWWQMMIVAFIILACGLVLIMNPFGVVKVSIMVIGGILIALSISNIFAVYSYSKVIEK</sequence>
<evidence type="ECO:0000313" key="2">
    <source>
        <dbReference type="EMBL" id="HIQ90496.1"/>
    </source>
</evidence>
<reference evidence="2" key="2">
    <citation type="journal article" date="2021" name="PeerJ">
        <title>Extensive microbial diversity within the chicken gut microbiome revealed by metagenomics and culture.</title>
        <authorList>
            <person name="Gilroy R."/>
            <person name="Ravi A."/>
            <person name="Getino M."/>
            <person name="Pursley I."/>
            <person name="Horton D.L."/>
            <person name="Alikhan N.F."/>
            <person name="Baker D."/>
            <person name="Gharbi K."/>
            <person name="Hall N."/>
            <person name="Watson M."/>
            <person name="Adriaenssens E.M."/>
            <person name="Foster-Nyarko E."/>
            <person name="Jarju S."/>
            <person name="Secka A."/>
            <person name="Antonio M."/>
            <person name="Oren A."/>
            <person name="Chaudhuri R.R."/>
            <person name="La Ragione R."/>
            <person name="Hildebrand F."/>
            <person name="Pallen M.J."/>
        </authorList>
    </citation>
    <scope>NUCLEOTIDE SEQUENCE</scope>
    <source>
        <strain evidence="2">CHK147-3167</strain>
    </source>
</reference>
<name>A0A9D1CZK3_9FIRM</name>
<dbReference type="Pfam" id="PF03729">
    <property type="entry name" value="DUF308"/>
    <property type="match status" value="2"/>
</dbReference>
<dbReference type="Proteomes" id="UP000886786">
    <property type="component" value="Unassembled WGS sequence"/>
</dbReference>
<feature type="transmembrane region" description="Helical" evidence="1">
    <location>
        <begin position="33"/>
        <end position="54"/>
    </location>
</feature>
<comment type="caution">
    <text evidence="2">The sequence shown here is derived from an EMBL/GenBank/DDBJ whole genome shotgun (WGS) entry which is preliminary data.</text>
</comment>
<dbReference type="InterPro" id="IPR052712">
    <property type="entry name" value="Acid_resist_chaperone_HdeD"/>
</dbReference>
<feature type="transmembrane region" description="Helical" evidence="1">
    <location>
        <begin position="149"/>
        <end position="171"/>
    </location>
</feature>
<evidence type="ECO:0000256" key="1">
    <source>
        <dbReference type="SAM" id="Phobius"/>
    </source>
</evidence>
<dbReference type="AlphaFoldDB" id="A0A9D1CZK3"/>
<feature type="transmembrane region" description="Helical" evidence="1">
    <location>
        <begin position="121"/>
        <end position="143"/>
    </location>
</feature>
<organism evidence="2 3">
    <name type="scientific">Candidatus Coprosoma intestinipullorum</name>
    <dbReference type="NCBI Taxonomy" id="2840752"/>
    <lineage>
        <taxon>Bacteria</taxon>
        <taxon>Bacillati</taxon>
        <taxon>Bacillota</taxon>
        <taxon>Bacillota incertae sedis</taxon>
        <taxon>Candidatus Coprosoma</taxon>
    </lineage>
</organism>
<dbReference type="EMBL" id="DVFV01000046">
    <property type="protein sequence ID" value="HIQ90496.1"/>
    <property type="molecule type" value="Genomic_DNA"/>
</dbReference>
<evidence type="ECO:0000313" key="3">
    <source>
        <dbReference type="Proteomes" id="UP000886786"/>
    </source>
</evidence>
<dbReference type="InterPro" id="IPR005325">
    <property type="entry name" value="DUF308_memb"/>
</dbReference>
<feature type="transmembrane region" description="Helical" evidence="1">
    <location>
        <begin position="7"/>
        <end position="27"/>
    </location>
</feature>
<accession>A0A9D1CZK3</accession>
<feature type="transmembrane region" description="Helical" evidence="1">
    <location>
        <begin position="88"/>
        <end position="109"/>
    </location>
</feature>
<proteinExistence type="predicted"/>
<keyword evidence="1" id="KW-0812">Transmembrane</keyword>
<keyword evidence="1" id="KW-0472">Membrane</keyword>